<evidence type="ECO:0000259" key="2">
    <source>
        <dbReference type="Pfam" id="PF09990"/>
    </source>
</evidence>
<protein>
    <submittedName>
        <fullName evidence="3">Uncharacterized membrane protein</fullName>
    </submittedName>
</protein>
<sequence>MSIAVSPDRTEIVERTPFHALLVPFPAVAFTFALFTDLAYWQSNGEIQWTNFSAWLLFAGLVFGGLALVIGLLGLLFRRRRAGRGPVWFRAVGGLAVLVLATVNSFVHAGDGWTSVVPWGLTLSAITVVLIVILALVERTRTVRHGVASHA</sequence>
<dbReference type="InterPro" id="IPR019251">
    <property type="entry name" value="DUF2231_TM"/>
</dbReference>
<dbReference type="AlphaFoldDB" id="A0A1H0BVN4"/>
<keyword evidence="4" id="KW-1185">Reference proteome</keyword>
<keyword evidence="1" id="KW-0812">Transmembrane</keyword>
<feature type="transmembrane region" description="Helical" evidence="1">
    <location>
        <begin position="87"/>
        <end position="107"/>
    </location>
</feature>
<dbReference type="Pfam" id="PF09990">
    <property type="entry name" value="DUF2231"/>
    <property type="match status" value="1"/>
</dbReference>
<proteinExistence type="predicted"/>
<organism evidence="3 4">
    <name type="scientific">Aureimonas jatrophae</name>
    <dbReference type="NCBI Taxonomy" id="1166073"/>
    <lineage>
        <taxon>Bacteria</taxon>
        <taxon>Pseudomonadati</taxon>
        <taxon>Pseudomonadota</taxon>
        <taxon>Alphaproteobacteria</taxon>
        <taxon>Hyphomicrobiales</taxon>
        <taxon>Aurantimonadaceae</taxon>
        <taxon>Aureimonas</taxon>
    </lineage>
</organism>
<feature type="transmembrane region" description="Helical" evidence="1">
    <location>
        <begin position="21"/>
        <end position="41"/>
    </location>
</feature>
<feature type="transmembrane region" description="Helical" evidence="1">
    <location>
        <begin position="53"/>
        <end position="75"/>
    </location>
</feature>
<dbReference type="InterPro" id="IPR016923">
    <property type="entry name" value="UCP029509"/>
</dbReference>
<name>A0A1H0BVN4_9HYPH</name>
<dbReference type="OrthoDB" id="2873672at2"/>
<dbReference type="EMBL" id="FNIT01000001">
    <property type="protein sequence ID" value="SDN49643.1"/>
    <property type="molecule type" value="Genomic_DNA"/>
</dbReference>
<feature type="transmembrane region" description="Helical" evidence="1">
    <location>
        <begin position="119"/>
        <end position="137"/>
    </location>
</feature>
<dbReference type="Proteomes" id="UP000198793">
    <property type="component" value="Unassembled WGS sequence"/>
</dbReference>
<dbReference type="STRING" id="1166073.SAMN05192530_10120"/>
<keyword evidence="1" id="KW-0472">Membrane</keyword>
<feature type="domain" description="DUF2231" evidence="2">
    <location>
        <begin position="16"/>
        <end position="148"/>
    </location>
</feature>
<evidence type="ECO:0000313" key="4">
    <source>
        <dbReference type="Proteomes" id="UP000198793"/>
    </source>
</evidence>
<evidence type="ECO:0000313" key="3">
    <source>
        <dbReference type="EMBL" id="SDN49643.1"/>
    </source>
</evidence>
<reference evidence="3 4" key="1">
    <citation type="submission" date="2016-10" db="EMBL/GenBank/DDBJ databases">
        <authorList>
            <person name="de Groot N.N."/>
        </authorList>
    </citation>
    <scope>NUCLEOTIDE SEQUENCE [LARGE SCALE GENOMIC DNA]</scope>
    <source>
        <strain evidence="4">L7-484,KACC 16230,DSM 25025</strain>
    </source>
</reference>
<keyword evidence="1" id="KW-1133">Transmembrane helix</keyword>
<dbReference type="PIRSF" id="PIRSF029509">
    <property type="entry name" value="UCP029509"/>
    <property type="match status" value="1"/>
</dbReference>
<evidence type="ECO:0000256" key="1">
    <source>
        <dbReference type="SAM" id="Phobius"/>
    </source>
</evidence>
<gene>
    <name evidence="3" type="ORF">SAMN05192530_10120</name>
</gene>
<accession>A0A1H0BVN4</accession>
<dbReference type="RefSeq" id="WP_090667135.1">
    <property type="nucleotide sequence ID" value="NZ_FNIT01000001.1"/>
</dbReference>